<protein>
    <submittedName>
        <fullName evidence="2">XRE family transcriptional regulator</fullName>
    </submittedName>
</protein>
<dbReference type="Proteomes" id="UP000233491">
    <property type="component" value="Unassembled WGS sequence"/>
</dbReference>
<sequence>MKRRRLDLDLTQRELAARSGVSYGSLRLFEETGKASFEAVVKIAFALEAEAEFEALFPPRPVKTLDDVVGRPVRQRARRK</sequence>
<gene>
    <name evidence="2" type="ORF">CXZ10_17190</name>
</gene>
<dbReference type="GO" id="GO:0003677">
    <property type="term" value="F:DNA binding"/>
    <property type="evidence" value="ECO:0007669"/>
    <property type="project" value="InterPro"/>
</dbReference>
<comment type="caution">
    <text evidence="2">The sequence shown here is derived from an EMBL/GenBank/DDBJ whole genome shotgun (WGS) entry which is preliminary data.</text>
</comment>
<dbReference type="OrthoDB" id="5471988at2"/>
<reference evidence="2 3" key="1">
    <citation type="submission" date="2017-12" db="EMBL/GenBank/DDBJ databases">
        <title>Anaerobic carbon monoxide metabolism by Pleomorphomonas carboxyditropha sp. nov., a new mesophilic hydrogenogenic carboxidotroph.</title>
        <authorList>
            <person name="Esquivel-Elizondo S."/>
            <person name="Krajmalnik-Brown R."/>
        </authorList>
    </citation>
    <scope>NUCLEOTIDE SEQUENCE [LARGE SCALE GENOMIC DNA]</scope>
    <source>
        <strain evidence="2 3">R5-392</strain>
    </source>
</reference>
<organism evidence="2 3">
    <name type="scientific">Pleomorphomonas diazotrophica</name>
    <dbReference type="NCBI Taxonomy" id="1166257"/>
    <lineage>
        <taxon>Bacteria</taxon>
        <taxon>Pseudomonadati</taxon>
        <taxon>Pseudomonadota</taxon>
        <taxon>Alphaproteobacteria</taxon>
        <taxon>Hyphomicrobiales</taxon>
        <taxon>Pleomorphomonadaceae</taxon>
        <taxon>Pleomorphomonas</taxon>
    </lineage>
</organism>
<dbReference type="SUPFAM" id="SSF47413">
    <property type="entry name" value="lambda repressor-like DNA-binding domains"/>
    <property type="match status" value="1"/>
</dbReference>
<name>A0A2N3LTC3_9HYPH</name>
<accession>A0A2N3LTC3</accession>
<evidence type="ECO:0000313" key="2">
    <source>
        <dbReference type="EMBL" id="PKR87861.1"/>
    </source>
</evidence>
<dbReference type="PROSITE" id="PS50943">
    <property type="entry name" value="HTH_CROC1"/>
    <property type="match status" value="1"/>
</dbReference>
<dbReference type="AlphaFoldDB" id="A0A2N3LTC3"/>
<evidence type="ECO:0000313" key="3">
    <source>
        <dbReference type="Proteomes" id="UP000233491"/>
    </source>
</evidence>
<dbReference type="InterPro" id="IPR010982">
    <property type="entry name" value="Lambda_DNA-bd_dom_sf"/>
</dbReference>
<dbReference type="InterPro" id="IPR001387">
    <property type="entry name" value="Cro/C1-type_HTH"/>
</dbReference>
<dbReference type="Gene3D" id="1.10.260.40">
    <property type="entry name" value="lambda repressor-like DNA-binding domains"/>
    <property type="match status" value="1"/>
</dbReference>
<feature type="domain" description="HTH cro/C1-type" evidence="1">
    <location>
        <begin position="1"/>
        <end position="53"/>
    </location>
</feature>
<dbReference type="CDD" id="cd00093">
    <property type="entry name" value="HTH_XRE"/>
    <property type="match status" value="1"/>
</dbReference>
<proteinExistence type="predicted"/>
<dbReference type="EMBL" id="PJNW01000015">
    <property type="protein sequence ID" value="PKR87861.1"/>
    <property type="molecule type" value="Genomic_DNA"/>
</dbReference>
<evidence type="ECO:0000259" key="1">
    <source>
        <dbReference type="PROSITE" id="PS50943"/>
    </source>
</evidence>
<keyword evidence="3" id="KW-1185">Reference proteome</keyword>
<dbReference type="Pfam" id="PF01381">
    <property type="entry name" value="HTH_3"/>
    <property type="match status" value="1"/>
</dbReference>